<protein>
    <submittedName>
        <fullName evidence="2">Uncharacterized protein</fullName>
    </submittedName>
</protein>
<evidence type="ECO:0000313" key="3">
    <source>
        <dbReference type="Proteomes" id="UP001642360"/>
    </source>
</evidence>
<accession>A0ABC8SHJ1</accession>
<feature type="non-terminal residue" evidence="2">
    <location>
        <position position="84"/>
    </location>
</feature>
<dbReference type="Proteomes" id="UP001642360">
    <property type="component" value="Unassembled WGS sequence"/>
</dbReference>
<dbReference type="EMBL" id="CAUOFW020002892">
    <property type="protein sequence ID" value="CAK9156663.1"/>
    <property type="molecule type" value="Genomic_DNA"/>
</dbReference>
<proteinExistence type="predicted"/>
<organism evidence="2 3">
    <name type="scientific">Ilex paraguariensis</name>
    <name type="common">yerba mate</name>
    <dbReference type="NCBI Taxonomy" id="185542"/>
    <lineage>
        <taxon>Eukaryota</taxon>
        <taxon>Viridiplantae</taxon>
        <taxon>Streptophyta</taxon>
        <taxon>Embryophyta</taxon>
        <taxon>Tracheophyta</taxon>
        <taxon>Spermatophyta</taxon>
        <taxon>Magnoliopsida</taxon>
        <taxon>eudicotyledons</taxon>
        <taxon>Gunneridae</taxon>
        <taxon>Pentapetalae</taxon>
        <taxon>asterids</taxon>
        <taxon>campanulids</taxon>
        <taxon>Aquifoliales</taxon>
        <taxon>Aquifoliaceae</taxon>
        <taxon>Ilex</taxon>
    </lineage>
</organism>
<sequence>MESVAIPINDLEVVITNPLAIDLNQVESKGKNKVGHQSEGSSKKHLGSNVKKESTLNLSSLLLHHTRMEQVVRKKVRPFQGQAS</sequence>
<evidence type="ECO:0000313" key="2">
    <source>
        <dbReference type="EMBL" id="CAK9156663.1"/>
    </source>
</evidence>
<dbReference type="AlphaFoldDB" id="A0ABC8SHJ1"/>
<evidence type="ECO:0000256" key="1">
    <source>
        <dbReference type="SAM" id="MobiDB-lite"/>
    </source>
</evidence>
<gene>
    <name evidence="2" type="ORF">ILEXP_LOCUS25209</name>
</gene>
<reference evidence="2 3" key="1">
    <citation type="submission" date="2024-02" db="EMBL/GenBank/DDBJ databases">
        <authorList>
            <person name="Vignale AGUSTIN F."/>
            <person name="Sosa J E."/>
            <person name="Modenutti C."/>
        </authorList>
    </citation>
    <scope>NUCLEOTIDE SEQUENCE [LARGE SCALE GENOMIC DNA]</scope>
</reference>
<name>A0ABC8SHJ1_9AQUA</name>
<keyword evidence="3" id="KW-1185">Reference proteome</keyword>
<comment type="caution">
    <text evidence="2">The sequence shown here is derived from an EMBL/GenBank/DDBJ whole genome shotgun (WGS) entry which is preliminary data.</text>
</comment>
<feature type="region of interest" description="Disordered" evidence="1">
    <location>
        <begin position="29"/>
        <end position="52"/>
    </location>
</feature>